<evidence type="ECO:0000313" key="1">
    <source>
        <dbReference type="EMBL" id="KAH0536378.1"/>
    </source>
</evidence>
<organism evidence="1 2">
    <name type="scientific">Glutinoglossum americanum</name>
    <dbReference type="NCBI Taxonomy" id="1670608"/>
    <lineage>
        <taxon>Eukaryota</taxon>
        <taxon>Fungi</taxon>
        <taxon>Dikarya</taxon>
        <taxon>Ascomycota</taxon>
        <taxon>Pezizomycotina</taxon>
        <taxon>Geoglossomycetes</taxon>
        <taxon>Geoglossales</taxon>
        <taxon>Geoglossaceae</taxon>
        <taxon>Glutinoglossum</taxon>
    </lineage>
</organism>
<accession>A0A9P8I0N3</accession>
<evidence type="ECO:0000313" key="2">
    <source>
        <dbReference type="Proteomes" id="UP000698800"/>
    </source>
</evidence>
<keyword evidence="2" id="KW-1185">Reference proteome</keyword>
<reference evidence="1" key="1">
    <citation type="submission" date="2021-03" db="EMBL/GenBank/DDBJ databases">
        <title>Comparative genomics and phylogenomic investigation of the class Geoglossomycetes provide insights into ecological specialization and systematics.</title>
        <authorList>
            <person name="Melie T."/>
            <person name="Pirro S."/>
            <person name="Miller A.N."/>
            <person name="Quandt A."/>
        </authorList>
    </citation>
    <scope>NUCLEOTIDE SEQUENCE</scope>
    <source>
        <strain evidence="1">GBOQ0MN5Z8</strain>
    </source>
</reference>
<dbReference type="Proteomes" id="UP000698800">
    <property type="component" value="Unassembled WGS sequence"/>
</dbReference>
<name>A0A9P8I0N3_9PEZI</name>
<dbReference type="AlphaFoldDB" id="A0A9P8I0N3"/>
<protein>
    <submittedName>
        <fullName evidence="1">Uncharacterized protein</fullName>
    </submittedName>
</protein>
<comment type="caution">
    <text evidence="1">The sequence shown here is derived from an EMBL/GenBank/DDBJ whole genome shotgun (WGS) entry which is preliminary data.</text>
</comment>
<dbReference type="EMBL" id="JAGHQL010000210">
    <property type="protein sequence ID" value="KAH0536378.1"/>
    <property type="molecule type" value="Genomic_DNA"/>
</dbReference>
<proteinExistence type="predicted"/>
<sequence>MLKEIGIHKKDRVDSIRSKKALSKVLSSPDATRTLYSLTLQSKPGSQLQKHPNLLVETISNYQIIHIEAYVVYVDLVQSKELAFKSTPESISGLAKYRRHIHLVDARNGRSEEAEKLQHEFIDDEVKNGVSQQQLIPVALRMGSTAATNSSDLLKLAPLQVLVVG</sequence>
<gene>
    <name evidence="1" type="ORF">FGG08_006752</name>
</gene>